<keyword evidence="8 12" id="KW-0238">DNA-binding</keyword>
<evidence type="ECO:0000256" key="10">
    <source>
        <dbReference type="ARBA" id="ARBA00023204"/>
    </source>
</evidence>
<evidence type="ECO:0000256" key="8">
    <source>
        <dbReference type="ARBA" id="ARBA00023125"/>
    </source>
</evidence>
<keyword evidence="3 12" id="KW-0235">DNA replication</keyword>
<evidence type="ECO:0000256" key="11">
    <source>
        <dbReference type="ARBA" id="ARBA00023236"/>
    </source>
</evidence>
<organism evidence="17 18">
    <name type="scientific">Streptomyces finlayi</name>
    <dbReference type="NCBI Taxonomy" id="67296"/>
    <lineage>
        <taxon>Bacteria</taxon>
        <taxon>Bacillati</taxon>
        <taxon>Actinomycetota</taxon>
        <taxon>Actinomycetes</taxon>
        <taxon>Kitasatosporales</taxon>
        <taxon>Streptomycetaceae</taxon>
        <taxon>Streptomyces</taxon>
    </lineage>
</organism>
<reference evidence="17" key="1">
    <citation type="journal article" date="2014" name="Int. J. Syst. Evol. Microbiol.">
        <title>Complete genome sequence of Corynebacterium casei LMG S-19264T (=DSM 44701T), isolated from a smear-ripened cheese.</title>
        <authorList>
            <consortium name="US DOE Joint Genome Institute (JGI-PGF)"/>
            <person name="Walter F."/>
            <person name="Albersmeier A."/>
            <person name="Kalinowski J."/>
            <person name="Ruckert C."/>
        </authorList>
    </citation>
    <scope>NUCLEOTIDE SEQUENCE</scope>
    <source>
        <strain evidence="17">JCM 4637</strain>
    </source>
</reference>
<feature type="active site" description="For autocatalytic cleavage activity" evidence="12">
    <location>
        <position position="186"/>
    </location>
</feature>
<keyword evidence="9 12" id="KW-0804">Transcription</keyword>
<evidence type="ECO:0000256" key="13">
    <source>
        <dbReference type="RuleBase" id="RU003991"/>
    </source>
</evidence>
<proteinExistence type="inferred from homology"/>
<keyword evidence="2 12" id="KW-0678">Repressor</keyword>
<protein>
    <recommendedName>
        <fullName evidence="12">LexA repressor</fullName>
        <ecNumber evidence="12">3.4.21.88</ecNumber>
    </recommendedName>
</protein>
<dbReference type="Gene3D" id="1.10.10.10">
    <property type="entry name" value="Winged helix-like DNA-binding domain superfamily/Winged helix DNA-binding domain"/>
    <property type="match status" value="1"/>
</dbReference>
<dbReference type="EC" id="3.4.21.88" evidence="12"/>
<dbReference type="CDD" id="cd06529">
    <property type="entry name" value="S24_LexA-like"/>
    <property type="match status" value="1"/>
</dbReference>
<keyword evidence="11 12" id="KW-0742">SOS response</keyword>
<accession>A0A919CET4</accession>
<evidence type="ECO:0000259" key="16">
    <source>
        <dbReference type="Pfam" id="PF01726"/>
    </source>
</evidence>
<evidence type="ECO:0000313" key="18">
    <source>
        <dbReference type="Proteomes" id="UP000638353"/>
    </source>
</evidence>
<dbReference type="GO" id="GO:0009432">
    <property type="term" value="P:SOS response"/>
    <property type="evidence" value="ECO:0007669"/>
    <property type="project" value="UniProtKB-UniRule"/>
</dbReference>
<dbReference type="EMBL" id="BMVC01000024">
    <property type="protein sequence ID" value="GHD15890.1"/>
    <property type="molecule type" value="Genomic_DNA"/>
</dbReference>
<dbReference type="AlphaFoldDB" id="A0A919CET4"/>
<feature type="domain" description="Peptidase S24/S26A/S26B/S26C" evidence="15">
    <location>
        <begin position="107"/>
        <end position="218"/>
    </location>
</feature>
<dbReference type="InterPro" id="IPR006200">
    <property type="entry name" value="LexA"/>
</dbReference>
<dbReference type="GO" id="GO:0004252">
    <property type="term" value="F:serine-type endopeptidase activity"/>
    <property type="evidence" value="ECO:0007669"/>
    <property type="project" value="UniProtKB-UniRule"/>
</dbReference>
<dbReference type="FunFam" id="2.10.109.10:FF:000001">
    <property type="entry name" value="LexA repressor"/>
    <property type="match status" value="1"/>
</dbReference>
<dbReference type="InterPro" id="IPR015927">
    <property type="entry name" value="Peptidase_S24_S26A/B/C"/>
</dbReference>
<evidence type="ECO:0000256" key="3">
    <source>
        <dbReference type="ARBA" id="ARBA00022705"/>
    </source>
</evidence>
<dbReference type="PANTHER" id="PTHR33516">
    <property type="entry name" value="LEXA REPRESSOR"/>
    <property type="match status" value="1"/>
</dbReference>
<evidence type="ECO:0000256" key="14">
    <source>
        <dbReference type="SAM" id="MobiDB-lite"/>
    </source>
</evidence>
<dbReference type="PRINTS" id="PR00726">
    <property type="entry name" value="LEXASERPTASE"/>
</dbReference>
<sequence>MPPTRPGPGRPRGIRPGPDGLTARQSAIVEAVRDHVRAHGYPPSMREIGAAVGLASTSSVAHQLGVLERRGVLERDPQRPRAYRITADRFAALAAPPDDVHRAVNVPLLGRIAAGTPVLAEQHVEDVLPLPRRLVGEGDLFVLDVVGSSMINAHIADGDQVVVRSQSEAQNGDIVAAMIDGEATVKRFKRDGDQVWLLPENPGYQPIWGAEATILGKVTAVLRRL</sequence>
<dbReference type="GO" id="GO:0006508">
    <property type="term" value="P:proteolysis"/>
    <property type="evidence" value="ECO:0007669"/>
    <property type="project" value="InterPro"/>
</dbReference>
<dbReference type="RefSeq" id="WP_189828197.1">
    <property type="nucleotide sequence ID" value="NZ_BMVC01000024.1"/>
</dbReference>
<dbReference type="InterPro" id="IPR050077">
    <property type="entry name" value="LexA_repressor"/>
</dbReference>
<evidence type="ECO:0000256" key="5">
    <source>
        <dbReference type="ARBA" id="ARBA00022801"/>
    </source>
</evidence>
<evidence type="ECO:0000256" key="7">
    <source>
        <dbReference type="ARBA" id="ARBA00023015"/>
    </source>
</evidence>
<dbReference type="InterPro" id="IPR036388">
    <property type="entry name" value="WH-like_DNA-bd_sf"/>
</dbReference>
<evidence type="ECO:0000256" key="2">
    <source>
        <dbReference type="ARBA" id="ARBA00022491"/>
    </source>
</evidence>
<gene>
    <name evidence="12 17" type="primary">lexA</name>
    <name evidence="17" type="ORF">GCM10010334_76380</name>
</gene>
<dbReference type="NCBIfam" id="TIGR00498">
    <property type="entry name" value="lexA"/>
    <property type="match status" value="1"/>
</dbReference>
<dbReference type="InterPro" id="IPR039418">
    <property type="entry name" value="LexA-like"/>
</dbReference>
<dbReference type="SUPFAM" id="SSF51306">
    <property type="entry name" value="LexA/Signal peptidase"/>
    <property type="match status" value="1"/>
</dbReference>
<dbReference type="InterPro" id="IPR006199">
    <property type="entry name" value="LexA_DNA-bd_dom"/>
</dbReference>
<dbReference type="Gene3D" id="2.10.109.10">
    <property type="entry name" value="Umud Fragment, subunit A"/>
    <property type="match status" value="1"/>
</dbReference>
<feature type="region of interest" description="Disordered" evidence="14">
    <location>
        <begin position="1"/>
        <end position="20"/>
    </location>
</feature>
<name>A0A919CET4_9ACTN</name>
<keyword evidence="10 12" id="KW-0234">DNA repair</keyword>
<evidence type="ECO:0000259" key="15">
    <source>
        <dbReference type="Pfam" id="PF00717"/>
    </source>
</evidence>
<keyword evidence="4 12" id="KW-0227">DNA damage</keyword>
<keyword evidence="6 12" id="KW-0068">Autocatalytic cleavage</keyword>
<dbReference type="Proteomes" id="UP000638353">
    <property type="component" value="Unassembled WGS sequence"/>
</dbReference>
<dbReference type="GO" id="GO:0045892">
    <property type="term" value="P:negative regulation of DNA-templated transcription"/>
    <property type="evidence" value="ECO:0007669"/>
    <property type="project" value="UniProtKB-UniRule"/>
</dbReference>
<reference evidence="17" key="2">
    <citation type="submission" date="2020-09" db="EMBL/GenBank/DDBJ databases">
        <authorList>
            <person name="Sun Q."/>
            <person name="Ohkuma M."/>
        </authorList>
    </citation>
    <scope>NUCLEOTIDE SEQUENCE</scope>
    <source>
        <strain evidence="17">JCM 4637</strain>
    </source>
</reference>
<comment type="similarity">
    <text evidence="1 12 13">Belongs to the peptidase S24 family.</text>
</comment>
<dbReference type="Pfam" id="PF00717">
    <property type="entry name" value="Peptidase_S24"/>
    <property type="match status" value="1"/>
</dbReference>
<dbReference type="GO" id="GO:0006281">
    <property type="term" value="P:DNA repair"/>
    <property type="evidence" value="ECO:0007669"/>
    <property type="project" value="UniProtKB-UniRule"/>
</dbReference>
<comment type="subunit">
    <text evidence="12">Homodimer.</text>
</comment>
<feature type="site" description="Cleavage; by autolysis" evidence="12">
    <location>
        <begin position="114"/>
        <end position="115"/>
    </location>
</feature>
<feature type="DNA-binding region" description="H-T-H motif" evidence="12">
    <location>
        <begin position="45"/>
        <end position="65"/>
    </location>
</feature>
<evidence type="ECO:0000256" key="6">
    <source>
        <dbReference type="ARBA" id="ARBA00022813"/>
    </source>
</evidence>
<evidence type="ECO:0000256" key="12">
    <source>
        <dbReference type="HAMAP-Rule" id="MF_00015"/>
    </source>
</evidence>
<comment type="catalytic activity">
    <reaction evidence="12">
        <text>Hydrolysis of Ala-|-Gly bond in repressor LexA.</text>
        <dbReference type="EC" id="3.4.21.88"/>
    </reaction>
</comment>
<comment type="function">
    <text evidence="12">Represses a number of genes involved in the response to DNA damage (SOS response), including recA and lexA. In the presence of single-stranded DNA, RecA interacts with LexA causing an autocatalytic cleavage which disrupts the DNA-binding part of LexA, leading to derepression of the SOS regulon and eventually DNA repair.</text>
</comment>
<evidence type="ECO:0000256" key="9">
    <source>
        <dbReference type="ARBA" id="ARBA00023163"/>
    </source>
</evidence>
<comment type="caution">
    <text evidence="17">The sequence shown here is derived from an EMBL/GenBank/DDBJ whole genome shotgun (WGS) entry which is preliminary data.</text>
</comment>
<dbReference type="Pfam" id="PF01726">
    <property type="entry name" value="LexA_DNA_bind"/>
    <property type="match status" value="1"/>
</dbReference>
<keyword evidence="5 12" id="KW-0378">Hydrolase</keyword>
<keyword evidence="7 12" id="KW-0805">Transcription regulation</keyword>
<feature type="active site" description="For autocatalytic cleavage activity" evidence="12">
    <location>
        <position position="149"/>
    </location>
</feature>
<dbReference type="HAMAP" id="MF_00015">
    <property type="entry name" value="LexA"/>
    <property type="match status" value="1"/>
</dbReference>
<dbReference type="InterPro" id="IPR006197">
    <property type="entry name" value="Peptidase_S24_LexA"/>
</dbReference>
<evidence type="ECO:0000256" key="1">
    <source>
        <dbReference type="ARBA" id="ARBA00007484"/>
    </source>
</evidence>
<dbReference type="SUPFAM" id="SSF46785">
    <property type="entry name" value="Winged helix' DNA-binding domain"/>
    <property type="match status" value="1"/>
</dbReference>
<dbReference type="InterPro" id="IPR036286">
    <property type="entry name" value="LexA/Signal_pep-like_sf"/>
</dbReference>
<feature type="domain" description="LexA repressor DNA-binding" evidence="16">
    <location>
        <begin position="20"/>
        <end position="82"/>
    </location>
</feature>
<evidence type="ECO:0000256" key="4">
    <source>
        <dbReference type="ARBA" id="ARBA00022763"/>
    </source>
</evidence>
<evidence type="ECO:0000313" key="17">
    <source>
        <dbReference type="EMBL" id="GHD15890.1"/>
    </source>
</evidence>
<dbReference type="GO" id="GO:0006260">
    <property type="term" value="P:DNA replication"/>
    <property type="evidence" value="ECO:0007669"/>
    <property type="project" value="UniProtKB-UniRule"/>
</dbReference>
<dbReference type="GO" id="GO:0003677">
    <property type="term" value="F:DNA binding"/>
    <property type="evidence" value="ECO:0007669"/>
    <property type="project" value="UniProtKB-UniRule"/>
</dbReference>
<dbReference type="PANTHER" id="PTHR33516:SF2">
    <property type="entry name" value="LEXA REPRESSOR-RELATED"/>
    <property type="match status" value="1"/>
</dbReference>
<dbReference type="InterPro" id="IPR036390">
    <property type="entry name" value="WH_DNA-bd_sf"/>
</dbReference>